<dbReference type="EMBL" id="KP795522">
    <property type="protein sequence ID" value="AKN37059.1"/>
    <property type="molecule type" value="Genomic_DNA"/>
</dbReference>
<dbReference type="AlphaFoldDB" id="A0A0H3ZT65"/>
<accession>A0A0H3ZT65</accession>
<organism evidence="1">
    <name type="scientific">Vibrio cyclitrophicus</name>
    <dbReference type="NCBI Taxonomy" id="47951"/>
    <lineage>
        <taxon>Bacteria</taxon>
        <taxon>Pseudomonadati</taxon>
        <taxon>Pseudomonadota</taxon>
        <taxon>Gammaproteobacteria</taxon>
        <taxon>Vibrionales</taxon>
        <taxon>Vibrionaceae</taxon>
        <taxon>Vibrio</taxon>
    </lineage>
</organism>
<sequence>MANNDDKYQFALDLAARQHPTEKEIDELEVMIEEVESSDPVLASMLSDFLTTVLNTFNKNNAIARGDA</sequence>
<proteinExistence type="predicted"/>
<protein>
    <submittedName>
        <fullName evidence="1">Uncharacterized protein</fullName>
    </submittedName>
</protein>
<name>A0A0H3ZT65_9VIBR</name>
<reference evidence="1" key="1">
    <citation type="journal article" date="2015" name="MBio">
        <title>Eco-Evolutionary Dynamics of Episomes among Ecologically Cohesive Bacterial Populations.</title>
        <authorList>
            <person name="Xue H."/>
            <person name="Cordero O.X."/>
            <person name="Camas F.M."/>
            <person name="Trimble W."/>
            <person name="Meyer F."/>
            <person name="Guglielmini J."/>
            <person name="Rocha E.P."/>
            <person name="Polz M.F."/>
        </authorList>
    </citation>
    <scope>NUCLEOTIDE SEQUENCE</scope>
    <source>
        <strain evidence="1">FF_61</strain>
    </source>
</reference>
<evidence type="ECO:0000313" key="1">
    <source>
        <dbReference type="EMBL" id="AKN37059.1"/>
    </source>
</evidence>